<proteinExistence type="predicted"/>
<dbReference type="EMBL" id="JARSBN010000001">
    <property type="protein sequence ID" value="MDG4714677.1"/>
    <property type="molecule type" value="Genomic_DNA"/>
</dbReference>
<evidence type="ECO:0000313" key="2">
    <source>
        <dbReference type="EMBL" id="MDG4714677.1"/>
    </source>
</evidence>
<protein>
    <submittedName>
        <fullName evidence="2">Uncharacterized protein</fullName>
    </submittedName>
</protein>
<reference evidence="2 3" key="1">
    <citation type="submission" date="2023-03" db="EMBL/GenBank/DDBJ databases">
        <title>Strain YYF002 represents a novel species in the genus Winogradskyella isolated from seawater.</title>
        <authorList>
            <person name="Fu Z.-Y."/>
        </authorList>
    </citation>
    <scope>NUCLEOTIDE SEQUENCE [LARGE SCALE GENOMIC DNA]</scope>
    <source>
        <strain evidence="2 3">YYF002</strain>
    </source>
</reference>
<dbReference type="RefSeq" id="WP_278004145.1">
    <property type="nucleotide sequence ID" value="NZ_JARSBN010000001.1"/>
</dbReference>
<comment type="caution">
    <text evidence="2">The sequence shown here is derived from an EMBL/GenBank/DDBJ whole genome shotgun (WGS) entry which is preliminary data.</text>
</comment>
<accession>A0ABT6FYB0</accession>
<gene>
    <name evidence="2" type="ORF">P7122_02250</name>
</gene>
<sequence length="349" mass="40410">MKTFKLFKFWIFLIAISAQAQEVKNQSEIIRNNVSKGEYRIVADLYKSHSGVMEITDVQFDKNQPNDHFEIVLKQYPNHATESTRNETSQYFPDNIAFPVTYVNSVYEGNKKLQEKVGYVVREGRSVGRDRIVFIDDYMFFLQKWESKDDYEIRFVLKAPKIKKETTESEPGKKKKKKKKGGFLKSIKSKMRSSKSIGGSVDIDKVKTEVLQPYLDEATKKQETYYKQWIANSENAKTKKYIDDKRAMMDKAMKQYNDDIFNSPEYQRMLAYQKWLKNNVNVTVANKKGSTIWVGSSKEAFITHEIPSGGQSTQTCTTDLYYYYSDAKGSPGHKFYSADSNCGRTVTIN</sequence>
<dbReference type="Proteomes" id="UP001529085">
    <property type="component" value="Unassembled WGS sequence"/>
</dbReference>
<evidence type="ECO:0000313" key="3">
    <source>
        <dbReference type="Proteomes" id="UP001529085"/>
    </source>
</evidence>
<feature type="chain" id="PRO_5046587119" evidence="1">
    <location>
        <begin position="21"/>
        <end position="349"/>
    </location>
</feature>
<evidence type="ECO:0000256" key="1">
    <source>
        <dbReference type="SAM" id="SignalP"/>
    </source>
</evidence>
<name>A0ABT6FYB0_9FLAO</name>
<feature type="signal peptide" evidence="1">
    <location>
        <begin position="1"/>
        <end position="20"/>
    </location>
</feature>
<keyword evidence="1" id="KW-0732">Signal</keyword>
<keyword evidence="3" id="KW-1185">Reference proteome</keyword>
<organism evidence="2 3">
    <name type="scientific">Winogradskyella marincola</name>
    <dbReference type="NCBI Taxonomy" id="3037795"/>
    <lineage>
        <taxon>Bacteria</taxon>
        <taxon>Pseudomonadati</taxon>
        <taxon>Bacteroidota</taxon>
        <taxon>Flavobacteriia</taxon>
        <taxon>Flavobacteriales</taxon>
        <taxon>Flavobacteriaceae</taxon>
        <taxon>Winogradskyella</taxon>
    </lineage>
</organism>